<dbReference type="Pfam" id="PF26335">
    <property type="entry name" value="ARB_00930_C"/>
    <property type="match status" value="1"/>
</dbReference>
<dbReference type="SUPFAM" id="SSF56601">
    <property type="entry name" value="beta-lactamase/transpeptidase-like"/>
    <property type="match status" value="1"/>
</dbReference>
<sequence>MLPFHEPVAKWVPELRDAAKKLRNNATMPNDKINHLRWDEVTIGELASHLAGVIREYIVSLAFGFRAVFHDKMEGDTGIGPFTRNCKTWALVGRFAYGDIGLDEFEFELDGDGRAVSLSPRALRLSLPRNDK</sequence>
<evidence type="ECO:0000313" key="2">
    <source>
        <dbReference type="EMBL" id="KAB8076785.1"/>
    </source>
</evidence>
<dbReference type="InterPro" id="IPR012338">
    <property type="entry name" value="Beta-lactam/transpept-like"/>
</dbReference>
<dbReference type="EMBL" id="ML732176">
    <property type="protein sequence ID" value="KAB8076785.1"/>
    <property type="molecule type" value="Genomic_DNA"/>
</dbReference>
<dbReference type="Proteomes" id="UP000326565">
    <property type="component" value="Unassembled WGS sequence"/>
</dbReference>
<dbReference type="OrthoDB" id="10250282at2759"/>
<organism evidence="2 3">
    <name type="scientific">Aspergillus leporis</name>
    <dbReference type="NCBI Taxonomy" id="41062"/>
    <lineage>
        <taxon>Eukaryota</taxon>
        <taxon>Fungi</taxon>
        <taxon>Dikarya</taxon>
        <taxon>Ascomycota</taxon>
        <taxon>Pezizomycotina</taxon>
        <taxon>Eurotiomycetes</taxon>
        <taxon>Eurotiomycetidae</taxon>
        <taxon>Eurotiales</taxon>
        <taxon>Aspergillaceae</taxon>
        <taxon>Aspergillus</taxon>
        <taxon>Aspergillus subgen. Circumdati</taxon>
    </lineage>
</organism>
<feature type="domain" description="Beta-lactamase-like ARB-00930-like C-terminal" evidence="1">
    <location>
        <begin position="64"/>
        <end position="130"/>
    </location>
</feature>
<dbReference type="AlphaFoldDB" id="A0A5N5X9J6"/>
<keyword evidence="3" id="KW-1185">Reference proteome</keyword>
<proteinExistence type="predicted"/>
<protein>
    <recommendedName>
        <fullName evidence="1">Beta-lactamase-like ARB-00930-like C-terminal domain-containing protein</fullName>
    </recommendedName>
</protein>
<reference evidence="2 3" key="1">
    <citation type="submission" date="2019-04" db="EMBL/GenBank/DDBJ databases">
        <title>Friends and foes A comparative genomics study of 23 Aspergillus species from section Flavi.</title>
        <authorList>
            <consortium name="DOE Joint Genome Institute"/>
            <person name="Kjaerbolling I."/>
            <person name="Vesth T."/>
            <person name="Frisvad J.C."/>
            <person name="Nybo J.L."/>
            <person name="Theobald S."/>
            <person name="Kildgaard S."/>
            <person name="Isbrandt T."/>
            <person name="Kuo A."/>
            <person name="Sato A."/>
            <person name="Lyhne E.K."/>
            <person name="Kogle M.E."/>
            <person name="Wiebenga A."/>
            <person name="Kun R.S."/>
            <person name="Lubbers R.J."/>
            <person name="Makela M.R."/>
            <person name="Barry K."/>
            <person name="Chovatia M."/>
            <person name="Clum A."/>
            <person name="Daum C."/>
            <person name="Haridas S."/>
            <person name="He G."/>
            <person name="LaButti K."/>
            <person name="Lipzen A."/>
            <person name="Mondo S."/>
            <person name="Riley R."/>
            <person name="Salamov A."/>
            <person name="Simmons B.A."/>
            <person name="Magnuson J.K."/>
            <person name="Henrissat B."/>
            <person name="Mortensen U.H."/>
            <person name="Larsen T.O."/>
            <person name="Devries R.P."/>
            <person name="Grigoriev I.V."/>
            <person name="Machida M."/>
            <person name="Baker S.E."/>
            <person name="Andersen M.R."/>
        </authorList>
    </citation>
    <scope>NUCLEOTIDE SEQUENCE [LARGE SCALE GENOMIC DNA]</scope>
    <source>
        <strain evidence="2 3">CBS 151.66</strain>
    </source>
</reference>
<name>A0A5N5X9J6_9EURO</name>
<dbReference type="InterPro" id="IPR058664">
    <property type="entry name" value="ARB_00930-like_C"/>
</dbReference>
<evidence type="ECO:0000313" key="3">
    <source>
        <dbReference type="Proteomes" id="UP000326565"/>
    </source>
</evidence>
<gene>
    <name evidence="2" type="ORF">BDV29DRAFT_154363</name>
</gene>
<evidence type="ECO:0000259" key="1">
    <source>
        <dbReference type="Pfam" id="PF26335"/>
    </source>
</evidence>
<accession>A0A5N5X9J6</accession>